<name>A0A0N8KEB0_9HYPH</name>
<evidence type="ECO:0000256" key="2">
    <source>
        <dbReference type="ARBA" id="ARBA00022722"/>
    </source>
</evidence>
<accession>A0A0N8KEB0</accession>
<feature type="region of interest" description="Disordered" evidence="7">
    <location>
        <begin position="468"/>
        <end position="536"/>
    </location>
</feature>
<evidence type="ECO:0000256" key="3">
    <source>
        <dbReference type="ARBA" id="ARBA00022801"/>
    </source>
</evidence>
<dbReference type="GO" id="GO:0005737">
    <property type="term" value="C:cytoplasm"/>
    <property type="evidence" value="ECO:0007669"/>
    <property type="project" value="UniProtKB-SubCell"/>
</dbReference>
<organism evidence="10 12">
    <name type="scientific">Saliniramus fredricksonii</name>
    <dbReference type="NCBI Taxonomy" id="1653334"/>
    <lineage>
        <taxon>Bacteria</taxon>
        <taxon>Pseudomonadati</taxon>
        <taxon>Pseudomonadota</taxon>
        <taxon>Alphaproteobacteria</taxon>
        <taxon>Hyphomicrobiales</taxon>
        <taxon>Salinarimonadaceae</taxon>
        <taxon>Saliniramus</taxon>
    </lineage>
</organism>
<dbReference type="HAMAP" id="MF_00378">
    <property type="entry name" value="Exonuc_7_L"/>
    <property type="match status" value="1"/>
</dbReference>
<evidence type="ECO:0000259" key="9">
    <source>
        <dbReference type="Pfam" id="PF13742"/>
    </source>
</evidence>
<dbReference type="EC" id="3.1.11.6" evidence="5"/>
<keyword evidence="1 5" id="KW-0963">Cytoplasm</keyword>
<comment type="caution">
    <text evidence="10">The sequence shown here is derived from an EMBL/GenBank/DDBJ whole genome shotgun (WGS) entry which is preliminary data.</text>
</comment>
<comment type="function">
    <text evidence="5">Bidirectionally degrades single-stranded DNA into large acid-insoluble oligonucleotides, which are then degraded further into small acid-soluble oligonucleotides.</text>
</comment>
<dbReference type="PANTHER" id="PTHR30008:SF0">
    <property type="entry name" value="EXODEOXYRIBONUCLEASE 7 LARGE SUBUNIT"/>
    <property type="match status" value="1"/>
</dbReference>
<dbReference type="Proteomes" id="UP000182800">
    <property type="component" value="Unassembled WGS sequence"/>
</dbReference>
<evidence type="ECO:0000313" key="11">
    <source>
        <dbReference type="EMBL" id="SCC81060.1"/>
    </source>
</evidence>
<dbReference type="AlphaFoldDB" id="A0A0N8KEB0"/>
<keyword evidence="13" id="KW-1185">Reference proteome</keyword>
<dbReference type="CDD" id="cd04489">
    <property type="entry name" value="ExoVII_LU_OBF"/>
    <property type="match status" value="1"/>
</dbReference>
<dbReference type="PANTHER" id="PTHR30008">
    <property type="entry name" value="EXODEOXYRIBONUCLEASE 7 LARGE SUBUNIT"/>
    <property type="match status" value="1"/>
</dbReference>
<feature type="domain" description="OB-fold nucleic acid binding" evidence="9">
    <location>
        <begin position="11"/>
        <end position="105"/>
    </location>
</feature>
<evidence type="ECO:0000256" key="4">
    <source>
        <dbReference type="ARBA" id="ARBA00022839"/>
    </source>
</evidence>
<dbReference type="EMBL" id="LJSX01000012">
    <property type="protein sequence ID" value="KPQ10834.1"/>
    <property type="molecule type" value="Genomic_DNA"/>
</dbReference>
<dbReference type="Pfam" id="PF13742">
    <property type="entry name" value="tRNA_anti_2"/>
    <property type="match status" value="1"/>
</dbReference>
<dbReference type="RefSeq" id="WP_074444836.1">
    <property type="nucleotide sequence ID" value="NZ_FMBM01000002.1"/>
</dbReference>
<dbReference type="GO" id="GO:0006308">
    <property type="term" value="P:DNA catabolic process"/>
    <property type="evidence" value="ECO:0007669"/>
    <property type="project" value="UniProtKB-UniRule"/>
</dbReference>
<dbReference type="STRING" id="1653334.GA0071312_1990"/>
<keyword evidence="4 5" id="KW-0269">Exonuclease</keyword>
<gene>
    <name evidence="5 10" type="primary">xseA</name>
    <name evidence="11" type="ORF">GA0071312_1990</name>
    <name evidence="10" type="ORF">HLUCCO17_09095</name>
</gene>
<reference evidence="10 12" key="1">
    <citation type="submission" date="2015-09" db="EMBL/GenBank/DDBJ databases">
        <title>Identification and resolution of microdiversity through metagenomic sequencing of parallel consortia.</title>
        <authorList>
            <person name="Nelson W.C."/>
            <person name="Romine M.F."/>
            <person name="Lindemann S.R."/>
        </authorList>
    </citation>
    <scope>NUCLEOTIDE SEQUENCE [LARGE SCALE GENOMIC DNA]</scope>
    <source>
        <strain evidence="10">HL-109</strain>
    </source>
</reference>
<dbReference type="InterPro" id="IPR020579">
    <property type="entry name" value="Exonuc_VII_lsu_C"/>
</dbReference>
<dbReference type="Pfam" id="PF02601">
    <property type="entry name" value="Exonuc_VII_L"/>
    <property type="match status" value="1"/>
</dbReference>
<dbReference type="GO" id="GO:0009318">
    <property type="term" value="C:exodeoxyribonuclease VII complex"/>
    <property type="evidence" value="ECO:0007669"/>
    <property type="project" value="UniProtKB-UniRule"/>
</dbReference>
<evidence type="ECO:0000313" key="12">
    <source>
        <dbReference type="Proteomes" id="UP000050497"/>
    </source>
</evidence>
<evidence type="ECO:0000313" key="13">
    <source>
        <dbReference type="Proteomes" id="UP000182800"/>
    </source>
</evidence>
<dbReference type="InterPro" id="IPR025824">
    <property type="entry name" value="OB-fold_nuc-bd_dom"/>
</dbReference>
<evidence type="ECO:0000313" key="10">
    <source>
        <dbReference type="EMBL" id="KPQ10834.1"/>
    </source>
</evidence>
<dbReference type="OrthoDB" id="9802795at2"/>
<comment type="similarity">
    <text evidence="5 6">Belongs to the XseA family.</text>
</comment>
<evidence type="ECO:0000256" key="6">
    <source>
        <dbReference type="RuleBase" id="RU004355"/>
    </source>
</evidence>
<keyword evidence="3 5" id="KW-0378">Hydrolase</keyword>
<evidence type="ECO:0000256" key="1">
    <source>
        <dbReference type="ARBA" id="ARBA00022490"/>
    </source>
</evidence>
<dbReference type="GO" id="GO:0008855">
    <property type="term" value="F:exodeoxyribonuclease VII activity"/>
    <property type="evidence" value="ECO:0007669"/>
    <property type="project" value="UniProtKB-UniRule"/>
</dbReference>
<feature type="compositionally biased region" description="Low complexity" evidence="7">
    <location>
        <begin position="509"/>
        <end position="527"/>
    </location>
</feature>
<comment type="subunit">
    <text evidence="5">Heterooligomer composed of large and small subunits.</text>
</comment>
<comment type="catalytic activity">
    <reaction evidence="5 6">
        <text>Exonucleolytic cleavage in either 5'- to 3'- or 3'- to 5'-direction to yield nucleoside 5'-phosphates.</text>
        <dbReference type="EC" id="3.1.11.6"/>
    </reaction>
</comment>
<keyword evidence="2 5" id="KW-0540">Nuclease</keyword>
<dbReference type="NCBIfam" id="TIGR00237">
    <property type="entry name" value="xseA"/>
    <property type="match status" value="1"/>
</dbReference>
<proteinExistence type="inferred from homology"/>
<dbReference type="InterPro" id="IPR003753">
    <property type="entry name" value="Exonuc_VII_L"/>
</dbReference>
<dbReference type="Proteomes" id="UP000050497">
    <property type="component" value="Unassembled WGS sequence"/>
</dbReference>
<reference evidence="11 13" key="2">
    <citation type="submission" date="2016-08" db="EMBL/GenBank/DDBJ databases">
        <authorList>
            <person name="Varghese N."/>
            <person name="Submissions Spin"/>
        </authorList>
    </citation>
    <scope>NUCLEOTIDE SEQUENCE [LARGE SCALE GENOMIC DNA]</scope>
    <source>
        <strain evidence="11 13">HL-109</strain>
    </source>
</reference>
<dbReference type="PATRIC" id="fig|1653334.4.peg.2921"/>
<sequence length="536" mass="58033">MNQPVSNAAEFTVSELSGALKRTIEDAFGHVRLRGEISGFRGPHSSGHCYFSLKDQNARIDAVIWRGIYGRLRIKPQEGLEVVATGRITTFAGKSSYQIIIDTIEPAGVGALMALLDERKRKLEAQGLFAPERKRPLPYLPRVIGVVTSPTGAVIRDILHRLQDRFPRHVLVWPVRVQGETSGEEVAAGVRGFNALEPGGAIPRPDVIIVARGGGSIEDLWGFNDEDLVHAVAGSAIPVISAVGHETDWTLIDLVADRRAPTPTGAAEMVVPVRLDLLATVHDLAHRHEDAMLRRLERLRADLRSAARALPTPDEILSTKRQRLDLAGARLPAALRANARGLERRFSQIGQRLERASPRLAAARARAALDAVGERPRQALSALTTRLRPRLDDLGARLRYLHAAGLRERRALLESRFSLLRSYSHEATLERGFVLVTDGDGALVRDGVTLRTHDPVILTFHDGARAAQITDGADPGSGAKPPAPDDADTGAQSTKAASRKQAGTKDAMTKPAMTKPATTKPAARKPAIGQGSLFDL</sequence>
<comment type="subcellular location">
    <subcellularLocation>
        <location evidence="5 6">Cytoplasm</location>
    </subcellularLocation>
</comment>
<dbReference type="GO" id="GO:0003676">
    <property type="term" value="F:nucleic acid binding"/>
    <property type="evidence" value="ECO:0007669"/>
    <property type="project" value="InterPro"/>
</dbReference>
<evidence type="ECO:0000256" key="7">
    <source>
        <dbReference type="SAM" id="MobiDB-lite"/>
    </source>
</evidence>
<evidence type="ECO:0000259" key="8">
    <source>
        <dbReference type="Pfam" id="PF02601"/>
    </source>
</evidence>
<dbReference type="EMBL" id="FMBM01000002">
    <property type="protein sequence ID" value="SCC81060.1"/>
    <property type="molecule type" value="Genomic_DNA"/>
</dbReference>
<feature type="domain" description="Exonuclease VII large subunit C-terminal" evidence="8">
    <location>
        <begin position="128"/>
        <end position="466"/>
    </location>
</feature>
<protein>
    <recommendedName>
        <fullName evidence="5">Exodeoxyribonuclease 7 large subunit</fullName>
        <ecNumber evidence="5">3.1.11.6</ecNumber>
    </recommendedName>
    <alternativeName>
        <fullName evidence="5">Exodeoxyribonuclease VII large subunit</fullName>
        <shortName evidence="5">Exonuclease VII large subunit</shortName>
    </alternativeName>
</protein>
<evidence type="ECO:0000256" key="5">
    <source>
        <dbReference type="HAMAP-Rule" id="MF_00378"/>
    </source>
</evidence>